<dbReference type="STRING" id="1448320.A0A319DLM0"/>
<dbReference type="GO" id="GO:0006798">
    <property type="term" value="P:polyphosphate catabolic process"/>
    <property type="evidence" value="ECO:0007669"/>
    <property type="project" value="TreeGrafter"/>
</dbReference>
<sequence length="424" mass="46767">MSTSPLDYSSDTSDPPYPSHSQPPRFNRYTRPLISYVRNEWQLPNSQYAQLPTANDSSSPPTSQYLQMILSIITAPRFRRYVIVYLSLVLGCLLSWEYFLAPRMEEHAELAKALDPDVGELVGGWFGTNALPRLEGVVLLGGLDGAGFLGFGGMKEKNKGRRLVLVGDVHGCSSELEHLLNEVTFAPTTDHLIFTGDLINKGPDSTGVVDLARKYGASCVRGNHEDRVLVLRRDMIEADTLTDTSADEFLDGQSTEQAKRDRALARKLSNDQAEWLDACPVILDLGPLPNMGRLAVVHGGLVPGVELEKQDPFSVMNMLSIDLETHLPSSERGEGIKWPKLFNKHQSVTYSNLKSTSAEVARAQTTTVVYGHDSKTSLNIKTYTKGIDTGCVKGGKLTALVIDEQGEQSLVQVRCNNYLEKQKQ</sequence>
<dbReference type="PANTHER" id="PTHR42850:SF4">
    <property type="entry name" value="ZINC-DEPENDENT ENDOPOLYPHOSPHATASE"/>
    <property type="match status" value="1"/>
</dbReference>
<dbReference type="InterPro" id="IPR050126">
    <property type="entry name" value="Ap4A_hydrolase"/>
</dbReference>
<reference evidence="4 5" key="1">
    <citation type="submission" date="2018-02" db="EMBL/GenBank/DDBJ databases">
        <title>The genomes of Aspergillus section Nigri reveals drivers in fungal speciation.</title>
        <authorList>
            <consortium name="DOE Joint Genome Institute"/>
            <person name="Vesth T.C."/>
            <person name="Nybo J."/>
            <person name="Theobald S."/>
            <person name="Brandl J."/>
            <person name="Frisvad J.C."/>
            <person name="Nielsen K.F."/>
            <person name="Lyhne E.K."/>
            <person name="Kogle M.E."/>
            <person name="Kuo A."/>
            <person name="Riley R."/>
            <person name="Clum A."/>
            <person name="Nolan M."/>
            <person name="Lipzen A."/>
            <person name="Salamov A."/>
            <person name="Henrissat B."/>
            <person name="Wiebenga A."/>
            <person name="De vries R.P."/>
            <person name="Grigoriev I.V."/>
            <person name="Mortensen U.H."/>
            <person name="Andersen M.R."/>
            <person name="Baker S.E."/>
        </authorList>
    </citation>
    <scope>NUCLEOTIDE SEQUENCE [LARGE SCALE GENOMIC DNA]</scope>
    <source>
        <strain evidence="4 5">CBS 707.79</strain>
    </source>
</reference>
<keyword evidence="5" id="KW-1185">Reference proteome</keyword>
<dbReference type="PANTHER" id="PTHR42850">
    <property type="entry name" value="METALLOPHOSPHOESTERASE"/>
    <property type="match status" value="1"/>
</dbReference>
<feature type="transmembrane region" description="Helical" evidence="2">
    <location>
        <begin position="82"/>
        <end position="101"/>
    </location>
</feature>
<dbReference type="CDD" id="cd00144">
    <property type="entry name" value="MPP_PPP_family"/>
    <property type="match status" value="1"/>
</dbReference>
<dbReference type="EMBL" id="KZ825811">
    <property type="protein sequence ID" value="PYH98485.1"/>
    <property type="molecule type" value="Genomic_DNA"/>
</dbReference>
<feature type="region of interest" description="Disordered" evidence="1">
    <location>
        <begin position="1"/>
        <end position="26"/>
    </location>
</feature>
<accession>A0A319DLM0</accession>
<dbReference type="SUPFAM" id="SSF56300">
    <property type="entry name" value="Metallo-dependent phosphatases"/>
    <property type="match status" value="1"/>
</dbReference>
<gene>
    <name evidence="4" type="ORF">BO71DRAFT_395261</name>
</gene>
<dbReference type="GO" id="GO:0000298">
    <property type="term" value="F:endopolyphosphatase activity"/>
    <property type="evidence" value="ECO:0007669"/>
    <property type="project" value="TreeGrafter"/>
</dbReference>
<dbReference type="GO" id="GO:0016791">
    <property type="term" value="F:phosphatase activity"/>
    <property type="evidence" value="ECO:0007669"/>
    <property type="project" value="TreeGrafter"/>
</dbReference>
<evidence type="ECO:0000313" key="4">
    <source>
        <dbReference type="EMBL" id="PYH98485.1"/>
    </source>
</evidence>
<name>A0A319DLM0_9EURO</name>
<keyword evidence="2" id="KW-1133">Transmembrane helix</keyword>
<dbReference type="GO" id="GO:0005737">
    <property type="term" value="C:cytoplasm"/>
    <property type="evidence" value="ECO:0007669"/>
    <property type="project" value="TreeGrafter"/>
</dbReference>
<dbReference type="InterPro" id="IPR004843">
    <property type="entry name" value="Calcineurin-like_PHP"/>
</dbReference>
<dbReference type="VEuPathDB" id="FungiDB:BO71DRAFT_395261"/>
<proteinExistence type="predicted"/>
<evidence type="ECO:0000256" key="2">
    <source>
        <dbReference type="SAM" id="Phobius"/>
    </source>
</evidence>
<dbReference type="InterPro" id="IPR029052">
    <property type="entry name" value="Metallo-depent_PP-like"/>
</dbReference>
<dbReference type="OrthoDB" id="10267127at2759"/>
<keyword evidence="2" id="KW-0472">Membrane</keyword>
<keyword evidence="2" id="KW-0812">Transmembrane</keyword>
<dbReference type="Gene3D" id="3.60.21.10">
    <property type="match status" value="1"/>
</dbReference>
<dbReference type="Pfam" id="PF00149">
    <property type="entry name" value="Metallophos"/>
    <property type="match status" value="1"/>
</dbReference>
<dbReference type="AlphaFoldDB" id="A0A319DLM0"/>
<feature type="domain" description="Calcineurin-like phosphoesterase" evidence="3">
    <location>
        <begin position="162"/>
        <end position="373"/>
    </location>
</feature>
<dbReference type="Proteomes" id="UP000247810">
    <property type="component" value="Unassembled WGS sequence"/>
</dbReference>
<evidence type="ECO:0000313" key="5">
    <source>
        <dbReference type="Proteomes" id="UP000247810"/>
    </source>
</evidence>
<evidence type="ECO:0000256" key="1">
    <source>
        <dbReference type="SAM" id="MobiDB-lite"/>
    </source>
</evidence>
<protein>
    <submittedName>
        <fullName evidence="4">Ser/Thr protein phosphatase family</fullName>
    </submittedName>
</protein>
<evidence type="ECO:0000259" key="3">
    <source>
        <dbReference type="Pfam" id="PF00149"/>
    </source>
</evidence>
<organism evidence="4 5">
    <name type="scientific">Aspergillus ellipticus CBS 707.79</name>
    <dbReference type="NCBI Taxonomy" id="1448320"/>
    <lineage>
        <taxon>Eukaryota</taxon>
        <taxon>Fungi</taxon>
        <taxon>Dikarya</taxon>
        <taxon>Ascomycota</taxon>
        <taxon>Pezizomycotina</taxon>
        <taxon>Eurotiomycetes</taxon>
        <taxon>Eurotiomycetidae</taxon>
        <taxon>Eurotiales</taxon>
        <taxon>Aspergillaceae</taxon>
        <taxon>Aspergillus</taxon>
        <taxon>Aspergillus subgen. Circumdati</taxon>
    </lineage>
</organism>
<feature type="compositionally biased region" description="Low complexity" evidence="1">
    <location>
        <begin position="1"/>
        <end position="14"/>
    </location>
</feature>